<accession>F8PG56</accession>
<dbReference type="InterPro" id="IPR004875">
    <property type="entry name" value="DDE_SF_endonuclease_dom"/>
</dbReference>
<sequence length="92" mass="10388">QQILAKIVPRDCFNFNETGFFPCSPPDRGFVTKQMSGKKKDKFCITISLSCNAGGSEKLEPIYIGKSRKPRCFKNQTPAQQGFYYRNNKTAA</sequence>
<reference evidence="3" key="1">
    <citation type="journal article" date="2011" name="Science">
        <title>The plant cell wall-decomposing machinery underlies the functional diversity of forest fungi.</title>
        <authorList>
            <person name="Eastwood D.C."/>
            <person name="Floudas D."/>
            <person name="Binder M."/>
            <person name="Majcherczyk A."/>
            <person name="Schneider P."/>
            <person name="Aerts A."/>
            <person name="Asiegbu F.O."/>
            <person name="Baker S.E."/>
            <person name="Barry K."/>
            <person name="Bendiksby M."/>
            <person name="Blumentritt M."/>
            <person name="Coutinho P.M."/>
            <person name="Cullen D."/>
            <person name="de Vries R.P."/>
            <person name="Gathman A."/>
            <person name="Goodell B."/>
            <person name="Henrissat B."/>
            <person name="Ihrmark K."/>
            <person name="Kauserud H."/>
            <person name="Kohler A."/>
            <person name="LaButti K."/>
            <person name="Lapidus A."/>
            <person name="Lavin J.L."/>
            <person name="Lee Y.-H."/>
            <person name="Lindquist E."/>
            <person name="Lilly W."/>
            <person name="Lucas S."/>
            <person name="Morin E."/>
            <person name="Murat C."/>
            <person name="Oguiza J.A."/>
            <person name="Park J."/>
            <person name="Pisabarro A.G."/>
            <person name="Riley R."/>
            <person name="Rosling A."/>
            <person name="Salamov A."/>
            <person name="Schmidt O."/>
            <person name="Schmutz J."/>
            <person name="Skrede I."/>
            <person name="Stenlid J."/>
            <person name="Wiebenga A."/>
            <person name="Xie X."/>
            <person name="Kuees U."/>
            <person name="Hibbett D.S."/>
            <person name="Hoffmeister D."/>
            <person name="Hoegberg N."/>
            <person name="Martin F."/>
            <person name="Grigoriev I.V."/>
            <person name="Watkinson S.C."/>
        </authorList>
    </citation>
    <scope>NUCLEOTIDE SEQUENCE [LARGE SCALE GENOMIC DNA]</scope>
    <source>
        <strain evidence="3">strain S7.3</strain>
    </source>
</reference>
<dbReference type="GO" id="GO:0003676">
    <property type="term" value="F:nucleic acid binding"/>
    <property type="evidence" value="ECO:0007669"/>
    <property type="project" value="InterPro"/>
</dbReference>
<dbReference type="Proteomes" id="UP000008063">
    <property type="component" value="Unassembled WGS sequence"/>
</dbReference>
<evidence type="ECO:0000259" key="1">
    <source>
        <dbReference type="Pfam" id="PF03184"/>
    </source>
</evidence>
<evidence type="ECO:0000313" key="3">
    <source>
        <dbReference type="Proteomes" id="UP000008063"/>
    </source>
</evidence>
<proteinExistence type="predicted"/>
<name>F8PG56_SERL3</name>
<dbReference type="Pfam" id="PF03184">
    <property type="entry name" value="DDE_1"/>
    <property type="match status" value="1"/>
</dbReference>
<evidence type="ECO:0000313" key="2">
    <source>
        <dbReference type="EMBL" id="EGO04303.1"/>
    </source>
</evidence>
<gene>
    <name evidence="2" type="ORF">SERLA73DRAFT_45337</name>
</gene>
<feature type="domain" description="DDE-1" evidence="1">
    <location>
        <begin position="45"/>
        <end position="91"/>
    </location>
</feature>
<dbReference type="OrthoDB" id="162969at2759"/>
<dbReference type="InParanoid" id="F8PG56"/>
<organism evidence="3">
    <name type="scientific">Serpula lacrymans var. lacrymans (strain S7.3)</name>
    <name type="common">Dry rot fungus</name>
    <dbReference type="NCBI Taxonomy" id="936435"/>
    <lineage>
        <taxon>Eukaryota</taxon>
        <taxon>Fungi</taxon>
        <taxon>Dikarya</taxon>
        <taxon>Basidiomycota</taxon>
        <taxon>Agaricomycotina</taxon>
        <taxon>Agaricomycetes</taxon>
        <taxon>Agaricomycetidae</taxon>
        <taxon>Boletales</taxon>
        <taxon>Coniophorineae</taxon>
        <taxon>Serpulaceae</taxon>
        <taxon>Serpula</taxon>
    </lineage>
</organism>
<keyword evidence="3" id="KW-1185">Reference proteome</keyword>
<protein>
    <recommendedName>
        <fullName evidence="1">DDE-1 domain-containing protein</fullName>
    </recommendedName>
</protein>
<feature type="non-terminal residue" evidence="2">
    <location>
        <position position="1"/>
    </location>
</feature>
<dbReference type="STRING" id="936435.F8PG56"/>
<dbReference type="OMA" id="SQFRITI"/>
<dbReference type="AlphaFoldDB" id="F8PG56"/>
<dbReference type="EMBL" id="GL945474">
    <property type="protein sequence ID" value="EGO04303.1"/>
    <property type="molecule type" value="Genomic_DNA"/>
</dbReference>
<dbReference type="HOGENOM" id="CLU_018294_9_2_1"/>